<accession>A0A9N7TVN5</accession>
<gene>
    <name evidence="1" type="ORF">PLEPLA_LOCUS7857</name>
</gene>
<comment type="caution">
    <text evidence="1">The sequence shown here is derived from an EMBL/GenBank/DDBJ whole genome shotgun (WGS) entry which is preliminary data.</text>
</comment>
<sequence length="84" mass="9448">MQVIPQYLLTHPYWKAMVLKVVSEDPHGVDEDFQAAQFTEHVGSVEILKAEHSAQKELLSAEGTLVNFAAELREKTQGDIFQAH</sequence>
<organism evidence="1 2">
    <name type="scientific">Pleuronectes platessa</name>
    <name type="common">European plaice</name>
    <dbReference type="NCBI Taxonomy" id="8262"/>
    <lineage>
        <taxon>Eukaryota</taxon>
        <taxon>Metazoa</taxon>
        <taxon>Chordata</taxon>
        <taxon>Craniata</taxon>
        <taxon>Vertebrata</taxon>
        <taxon>Euteleostomi</taxon>
        <taxon>Actinopterygii</taxon>
        <taxon>Neopterygii</taxon>
        <taxon>Teleostei</taxon>
        <taxon>Neoteleostei</taxon>
        <taxon>Acanthomorphata</taxon>
        <taxon>Carangaria</taxon>
        <taxon>Pleuronectiformes</taxon>
        <taxon>Pleuronectoidei</taxon>
        <taxon>Pleuronectidae</taxon>
        <taxon>Pleuronectes</taxon>
    </lineage>
</organism>
<evidence type="ECO:0000313" key="1">
    <source>
        <dbReference type="EMBL" id="CAB1420006.1"/>
    </source>
</evidence>
<name>A0A9N7TVN5_PLEPL</name>
<dbReference type="EMBL" id="CADEAL010000426">
    <property type="protein sequence ID" value="CAB1420006.1"/>
    <property type="molecule type" value="Genomic_DNA"/>
</dbReference>
<proteinExistence type="predicted"/>
<dbReference type="AlphaFoldDB" id="A0A9N7TVN5"/>
<reference evidence="1" key="1">
    <citation type="submission" date="2020-03" db="EMBL/GenBank/DDBJ databases">
        <authorList>
            <person name="Weist P."/>
        </authorList>
    </citation>
    <scope>NUCLEOTIDE SEQUENCE</scope>
</reference>
<protein>
    <submittedName>
        <fullName evidence="1">Uncharacterized protein</fullName>
    </submittedName>
</protein>
<keyword evidence="2" id="KW-1185">Reference proteome</keyword>
<evidence type="ECO:0000313" key="2">
    <source>
        <dbReference type="Proteomes" id="UP001153269"/>
    </source>
</evidence>
<dbReference type="Proteomes" id="UP001153269">
    <property type="component" value="Unassembled WGS sequence"/>
</dbReference>